<dbReference type="Proteomes" id="UP000249829">
    <property type="component" value="Unassembled WGS sequence"/>
</dbReference>
<evidence type="ECO:0000256" key="1">
    <source>
        <dbReference type="SAM" id="MobiDB-lite"/>
    </source>
</evidence>
<accession>A0A2V5HB29</accession>
<protein>
    <submittedName>
        <fullName evidence="2">Uncharacterized protein</fullName>
    </submittedName>
</protein>
<evidence type="ECO:0000313" key="2">
    <source>
        <dbReference type="EMBL" id="PYI21585.1"/>
    </source>
</evidence>
<sequence length="51" mass="5968">MLQYCLQNHVIEIPRPSPKPPQFRGAETRVTQRRDSSPRWTSMIVQSSPLF</sequence>
<dbReference type="EMBL" id="KZ825116">
    <property type="protein sequence ID" value="PYI21585.1"/>
    <property type="molecule type" value="Genomic_DNA"/>
</dbReference>
<dbReference type="AlphaFoldDB" id="A0A2V5HB29"/>
<feature type="region of interest" description="Disordered" evidence="1">
    <location>
        <begin position="15"/>
        <end position="39"/>
    </location>
</feature>
<reference evidence="2 3" key="1">
    <citation type="submission" date="2018-02" db="EMBL/GenBank/DDBJ databases">
        <title>The genomes of Aspergillus section Nigri reveals drivers in fungal speciation.</title>
        <authorList>
            <consortium name="DOE Joint Genome Institute"/>
            <person name="Vesth T.C."/>
            <person name="Nybo J."/>
            <person name="Theobald S."/>
            <person name="Brandl J."/>
            <person name="Frisvad J.C."/>
            <person name="Nielsen K.F."/>
            <person name="Lyhne E.K."/>
            <person name="Kogle M.E."/>
            <person name="Kuo A."/>
            <person name="Riley R."/>
            <person name="Clum A."/>
            <person name="Nolan M."/>
            <person name="Lipzen A."/>
            <person name="Salamov A."/>
            <person name="Henrissat B."/>
            <person name="Wiebenga A."/>
            <person name="De vries R.P."/>
            <person name="Grigoriev I.V."/>
            <person name="Mortensen U.H."/>
            <person name="Andersen M.R."/>
            <person name="Baker S.E."/>
        </authorList>
    </citation>
    <scope>NUCLEOTIDE SEQUENCE [LARGE SCALE GENOMIC DNA]</scope>
    <source>
        <strain evidence="2 3">CBS 115571</strain>
    </source>
</reference>
<organism evidence="2 3">
    <name type="scientific">Aspergillus violaceofuscus (strain CBS 115571)</name>
    <dbReference type="NCBI Taxonomy" id="1450538"/>
    <lineage>
        <taxon>Eukaryota</taxon>
        <taxon>Fungi</taxon>
        <taxon>Dikarya</taxon>
        <taxon>Ascomycota</taxon>
        <taxon>Pezizomycotina</taxon>
        <taxon>Eurotiomycetes</taxon>
        <taxon>Eurotiomycetidae</taxon>
        <taxon>Eurotiales</taxon>
        <taxon>Aspergillaceae</taxon>
        <taxon>Aspergillus</taxon>
    </lineage>
</organism>
<keyword evidence="3" id="KW-1185">Reference proteome</keyword>
<proteinExistence type="predicted"/>
<name>A0A2V5HB29_ASPV1</name>
<evidence type="ECO:0000313" key="3">
    <source>
        <dbReference type="Proteomes" id="UP000249829"/>
    </source>
</evidence>
<feature type="compositionally biased region" description="Basic and acidic residues" evidence="1">
    <location>
        <begin position="26"/>
        <end position="37"/>
    </location>
</feature>
<gene>
    <name evidence="2" type="ORF">BO99DRAFT_71258</name>
</gene>